<keyword evidence="3" id="KW-1185">Reference proteome</keyword>
<evidence type="ECO:0000313" key="2">
    <source>
        <dbReference type="EMBL" id="PQJ11518.1"/>
    </source>
</evidence>
<protein>
    <submittedName>
        <fullName evidence="2">Uncharacterized protein</fullName>
    </submittedName>
</protein>
<feature type="transmembrane region" description="Helical" evidence="1">
    <location>
        <begin position="126"/>
        <end position="145"/>
    </location>
</feature>
<keyword evidence="1" id="KW-0812">Transmembrane</keyword>
<accession>A0A2S7SXS7</accession>
<evidence type="ECO:0000256" key="1">
    <source>
        <dbReference type="SAM" id="Phobius"/>
    </source>
</evidence>
<feature type="transmembrane region" description="Helical" evidence="1">
    <location>
        <begin position="37"/>
        <end position="54"/>
    </location>
</feature>
<organism evidence="2 3">
    <name type="scientific">Flavipsychrobacter stenotrophus</name>
    <dbReference type="NCBI Taxonomy" id="2077091"/>
    <lineage>
        <taxon>Bacteria</taxon>
        <taxon>Pseudomonadati</taxon>
        <taxon>Bacteroidota</taxon>
        <taxon>Chitinophagia</taxon>
        <taxon>Chitinophagales</taxon>
        <taxon>Chitinophagaceae</taxon>
        <taxon>Flavipsychrobacter</taxon>
    </lineage>
</organism>
<dbReference type="Proteomes" id="UP000239872">
    <property type="component" value="Unassembled WGS sequence"/>
</dbReference>
<keyword evidence="1" id="KW-1133">Transmembrane helix</keyword>
<feature type="transmembrane region" description="Helical" evidence="1">
    <location>
        <begin position="87"/>
        <end position="106"/>
    </location>
</feature>
<comment type="caution">
    <text evidence="2">The sequence shown here is derived from an EMBL/GenBank/DDBJ whole genome shotgun (WGS) entry which is preliminary data.</text>
</comment>
<proteinExistence type="predicted"/>
<name>A0A2S7SXS7_9BACT</name>
<reference evidence="2 3" key="1">
    <citation type="submission" date="2018-01" db="EMBL/GenBank/DDBJ databases">
        <title>A novel member of the phylum Bacteroidetes isolated from glacier ice.</title>
        <authorList>
            <person name="Liu Q."/>
            <person name="Xin Y.-H."/>
        </authorList>
    </citation>
    <scope>NUCLEOTIDE SEQUENCE [LARGE SCALE GENOMIC DNA]</scope>
    <source>
        <strain evidence="2 3">RB1R16</strain>
    </source>
</reference>
<gene>
    <name evidence="2" type="ORF">CJD36_006865</name>
</gene>
<dbReference type="EMBL" id="PPSL01000002">
    <property type="protein sequence ID" value="PQJ11518.1"/>
    <property type="molecule type" value="Genomic_DNA"/>
</dbReference>
<dbReference type="RefSeq" id="WP_105038398.1">
    <property type="nucleotide sequence ID" value="NZ_PPSL01000002.1"/>
</dbReference>
<dbReference type="AlphaFoldDB" id="A0A2S7SXS7"/>
<evidence type="ECO:0000313" key="3">
    <source>
        <dbReference type="Proteomes" id="UP000239872"/>
    </source>
</evidence>
<feature type="transmembrane region" description="Helical" evidence="1">
    <location>
        <begin position="60"/>
        <end position="80"/>
    </location>
</feature>
<sequence>MASDQDNKVNDLLNDMQAEMTERQAERYVRRIKHGRAAIVFVAFIYVVKLIRVLDNFEQAKSASYLFGGIIALYASLFVLSRTNAYTGLLIATIAYLLVVAITMIMEMTIIAENPIAEIAGIQRAAYLSTIIVRIGIFYFLIYGMKYAKKFEALYADGE</sequence>
<keyword evidence="1" id="KW-0472">Membrane</keyword>